<dbReference type="InterPro" id="IPR050324">
    <property type="entry name" value="CDP-alcohol_PTase-I"/>
</dbReference>
<sequence>MLRFPQGHALRVTRLTSPRNVGAFAVLRGVSLTRSYRKPARPPLSFVFDIDGVLLRESTVLPAAKRALTLLEGDNAFRTKIPYILVTNGGGKTEEDRCRDLTSQLGFPITTSQFIQCHTILKSHAHRYAEEPVLVLGGRQDEVKKIAQGYGFKKAYSTLDVKAWNPHVWPFYDLTPEELASTTPVDFSKTRLSAIFVFHDPRNWALDVQVAIDVILSGGVIGAPYVNPKKRSSAEKPVQLVFCNPDLQWGAQFQRPRLGQGAFRVAFQAVFKGLTGMEYPYEQYGKPTNATYQFAETVLREHTAKVLGGPVGGTPSVYMIGDNPESDIAGANAAGWSSILVHTGVYNPEDGPPTHQPTHEAEDVEAAVKWAIELRRAYGA</sequence>
<organism evidence="1 2">
    <name type="scientific">Dentipellis fragilis</name>
    <dbReference type="NCBI Taxonomy" id="205917"/>
    <lineage>
        <taxon>Eukaryota</taxon>
        <taxon>Fungi</taxon>
        <taxon>Dikarya</taxon>
        <taxon>Basidiomycota</taxon>
        <taxon>Agaricomycotina</taxon>
        <taxon>Agaricomycetes</taxon>
        <taxon>Russulales</taxon>
        <taxon>Hericiaceae</taxon>
        <taxon>Dentipellis</taxon>
    </lineage>
</organism>
<protein>
    <submittedName>
        <fullName evidence="1">Uncharacterized protein</fullName>
    </submittedName>
</protein>
<dbReference type="PANTHER" id="PTHR14269">
    <property type="entry name" value="CDP-DIACYLGLYCEROL--GLYCEROL-3-PHOSPHATE 3-PHOSPHATIDYLTRANSFERASE-RELATED"/>
    <property type="match status" value="1"/>
</dbReference>
<dbReference type="InterPro" id="IPR006353">
    <property type="entry name" value="HAD-SF_hydro_IIA_CECR5"/>
</dbReference>
<dbReference type="NCBIfam" id="TIGR01456">
    <property type="entry name" value="CECR5"/>
    <property type="match status" value="1"/>
</dbReference>
<reference evidence="1 2" key="1">
    <citation type="submission" date="2019-02" db="EMBL/GenBank/DDBJ databases">
        <title>Genome sequencing of the rare red list fungi Dentipellis fragilis.</title>
        <authorList>
            <person name="Buettner E."/>
            <person name="Kellner H."/>
        </authorList>
    </citation>
    <scope>NUCLEOTIDE SEQUENCE [LARGE SCALE GENOMIC DNA]</scope>
    <source>
        <strain evidence="1 2">DSM 105465</strain>
    </source>
</reference>
<dbReference type="NCBIfam" id="TIGR01460">
    <property type="entry name" value="HAD-SF-IIA"/>
    <property type="match status" value="1"/>
</dbReference>
<dbReference type="Gene3D" id="3.40.50.1000">
    <property type="entry name" value="HAD superfamily/HAD-like"/>
    <property type="match status" value="2"/>
</dbReference>
<dbReference type="Pfam" id="PF13344">
    <property type="entry name" value="Hydrolase_6"/>
    <property type="match status" value="1"/>
</dbReference>
<dbReference type="OrthoDB" id="10251048at2759"/>
<accession>A0A4Y9ZAP3</accession>
<dbReference type="EMBL" id="SEOQ01000044">
    <property type="protein sequence ID" value="TFY71612.1"/>
    <property type="molecule type" value="Genomic_DNA"/>
</dbReference>
<proteinExistence type="predicted"/>
<dbReference type="Proteomes" id="UP000298327">
    <property type="component" value="Unassembled WGS sequence"/>
</dbReference>
<dbReference type="STRING" id="205917.A0A4Y9ZAP3"/>
<dbReference type="Pfam" id="PF13242">
    <property type="entry name" value="Hydrolase_like"/>
    <property type="match status" value="1"/>
</dbReference>
<dbReference type="GO" id="GO:0046474">
    <property type="term" value="P:glycerophospholipid biosynthetic process"/>
    <property type="evidence" value="ECO:0007669"/>
    <property type="project" value="TreeGrafter"/>
</dbReference>
<evidence type="ECO:0000313" key="1">
    <source>
        <dbReference type="EMBL" id="TFY71612.1"/>
    </source>
</evidence>
<dbReference type="PANTHER" id="PTHR14269:SF4">
    <property type="entry name" value="CAT EYE SYNDROME CRITICAL REGION PROTEIN 5"/>
    <property type="match status" value="1"/>
</dbReference>
<gene>
    <name evidence="1" type="ORF">EVG20_g1391</name>
</gene>
<dbReference type="InterPro" id="IPR023214">
    <property type="entry name" value="HAD_sf"/>
</dbReference>
<dbReference type="SUPFAM" id="SSF56784">
    <property type="entry name" value="HAD-like"/>
    <property type="match status" value="1"/>
</dbReference>
<comment type="caution">
    <text evidence="1">The sequence shown here is derived from an EMBL/GenBank/DDBJ whole genome shotgun (WGS) entry which is preliminary data.</text>
</comment>
<keyword evidence="2" id="KW-1185">Reference proteome</keyword>
<dbReference type="InterPro" id="IPR006357">
    <property type="entry name" value="HAD-SF_hydro_IIA"/>
</dbReference>
<evidence type="ECO:0000313" key="2">
    <source>
        <dbReference type="Proteomes" id="UP000298327"/>
    </source>
</evidence>
<dbReference type="InterPro" id="IPR036412">
    <property type="entry name" value="HAD-like_sf"/>
</dbReference>
<dbReference type="GO" id="GO:0005739">
    <property type="term" value="C:mitochondrion"/>
    <property type="evidence" value="ECO:0007669"/>
    <property type="project" value="TreeGrafter"/>
</dbReference>
<name>A0A4Y9ZAP3_9AGAM</name>
<dbReference type="AlphaFoldDB" id="A0A4Y9ZAP3"/>